<reference evidence="3" key="1">
    <citation type="submission" date="2023-07" db="EMBL/GenBank/DDBJ databases">
        <authorList>
            <person name="Colorado M.A."/>
            <person name="Villamil L.M."/>
            <person name="Melo J.F."/>
            <person name="Rodriguez J.A."/>
            <person name="Ruiz R.Y."/>
        </authorList>
    </citation>
    <scope>NUCLEOTIDE SEQUENCE [LARGE SCALE GENOMIC DNA]</scope>
    <source>
        <strain evidence="3">C33</strain>
    </source>
</reference>
<keyword evidence="3" id="KW-1185">Reference proteome</keyword>
<keyword evidence="1" id="KW-0732">Signal</keyword>
<evidence type="ECO:0000313" key="3">
    <source>
        <dbReference type="Proteomes" id="UP001279681"/>
    </source>
</evidence>
<sequence>MKKIFIILSFILSVTSFSTEVASETETKTPTIENISVTNLSNEQFIQNVMGNIDTDSEITTKMDEIGELVDAEVQKPKPDWNKVEQLYNELSIYTNKLAVSMMRTLKEEGVEKTEPNIEEEINSELMSDMNLDQDIPTNSLEEKEIMDAIRKEMPDRDLERMEYLSSKIATEIERPKPDWDQVEKDYNELSRYTNKVTVIIMKVEKNRNKSEE</sequence>
<evidence type="ECO:0000313" key="2">
    <source>
        <dbReference type="EMBL" id="MDX8335252.1"/>
    </source>
</evidence>
<gene>
    <name evidence="2" type="ORF">RFV38_01885</name>
</gene>
<proteinExistence type="predicted"/>
<dbReference type="EMBL" id="JAVIKH010000002">
    <property type="protein sequence ID" value="MDX8335252.1"/>
    <property type="molecule type" value="Genomic_DNA"/>
</dbReference>
<organism evidence="2 3">
    <name type="scientific">Candidatus Cetobacterium colombiensis</name>
    <dbReference type="NCBI Taxonomy" id="3073100"/>
    <lineage>
        <taxon>Bacteria</taxon>
        <taxon>Fusobacteriati</taxon>
        <taxon>Fusobacteriota</taxon>
        <taxon>Fusobacteriia</taxon>
        <taxon>Fusobacteriales</taxon>
        <taxon>Fusobacteriaceae</taxon>
        <taxon>Cetobacterium</taxon>
    </lineage>
</organism>
<feature type="chain" id="PRO_5045568238" evidence="1">
    <location>
        <begin position="19"/>
        <end position="213"/>
    </location>
</feature>
<dbReference type="Proteomes" id="UP001279681">
    <property type="component" value="Unassembled WGS sequence"/>
</dbReference>
<name>A0ABU4W6U7_9FUSO</name>
<evidence type="ECO:0000256" key="1">
    <source>
        <dbReference type="SAM" id="SignalP"/>
    </source>
</evidence>
<comment type="caution">
    <text evidence="2">The sequence shown here is derived from an EMBL/GenBank/DDBJ whole genome shotgun (WGS) entry which is preliminary data.</text>
</comment>
<accession>A0ABU4W6U7</accession>
<feature type="signal peptide" evidence="1">
    <location>
        <begin position="1"/>
        <end position="18"/>
    </location>
</feature>
<dbReference type="RefSeq" id="WP_320312664.1">
    <property type="nucleotide sequence ID" value="NZ_JAVIKH010000002.1"/>
</dbReference>
<protein>
    <submittedName>
        <fullName evidence="2">Uncharacterized protein</fullName>
    </submittedName>
</protein>